<dbReference type="PANTHER" id="PTHR44167:SF30">
    <property type="entry name" value="PHOSPHORYLASE KINASE"/>
    <property type="match status" value="1"/>
</dbReference>
<dbReference type="Gene3D" id="1.10.510.10">
    <property type="entry name" value="Transferase(Phosphotransferase) domain 1"/>
    <property type="match status" value="1"/>
</dbReference>
<accession>A0AAW0Y555</accession>
<dbReference type="PROSITE" id="PS50011">
    <property type="entry name" value="PROTEIN_KINASE_DOM"/>
    <property type="match status" value="1"/>
</dbReference>
<dbReference type="AlphaFoldDB" id="A0AAW0Y555"/>
<dbReference type="InterPro" id="IPR000719">
    <property type="entry name" value="Prot_kinase_dom"/>
</dbReference>
<comment type="caution">
    <text evidence="2">The sequence shown here is derived from an EMBL/GenBank/DDBJ whole genome shotgun (WGS) entry which is preliminary data.</text>
</comment>
<organism evidence="2 3">
    <name type="scientific">Cherax quadricarinatus</name>
    <name type="common">Australian red claw crayfish</name>
    <dbReference type="NCBI Taxonomy" id="27406"/>
    <lineage>
        <taxon>Eukaryota</taxon>
        <taxon>Metazoa</taxon>
        <taxon>Ecdysozoa</taxon>
        <taxon>Arthropoda</taxon>
        <taxon>Crustacea</taxon>
        <taxon>Multicrustacea</taxon>
        <taxon>Malacostraca</taxon>
        <taxon>Eumalacostraca</taxon>
        <taxon>Eucarida</taxon>
        <taxon>Decapoda</taxon>
        <taxon>Pleocyemata</taxon>
        <taxon>Astacidea</taxon>
        <taxon>Parastacoidea</taxon>
        <taxon>Parastacidae</taxon>
        <taxon>Cherax</taxon>
    </lineage>
</organism>
<dbReference type="GO" id="GO:0005524">
    <property type="term" value="F:ATP binding"/>
    <property type="evidence" value="ECO:0007669"/>
    <property type="project" value="InterPro"/>
</dbReference>
<protein>
    <recommendedName>
        <fullName evidence="1">Protein kinase domain-containing protein</fullName>
    </recommendedName>
</protein>
<proteinExistence type="predicted"/>
<dbReference type="EMBL" id="JARKIK010000005">
    <property type="protein sequence ID" value="KAK8751978.1"/>
    <property type="molecule type" value="Genomic_DNA"/>
</dbReference>
<feature type="domain" description="Protein kinase" evidence="1">
    <location>
        <begin position="1"/>
        <end position="135"/>
    </location>
</feature>
<dbReference type="Pfam" id="PF00069">
    <property type="entry name" value="Pkinase"/>
    <property type="match status" value="1"/>
</dbReference>
<dbReference type="Proteomes" id="UP001445076">
    <property type="component" value="Unassembled WGS sequence"/>
</dbReference>
<dbReference type="GO" id="GO:0005634">
    <property type="term" value="C:nucleus"/>
    <property type="evidence" value="ECO:0007669"/>
    <property type="project" value="TreeGrafter"/>
</dbReference>
<dbReference type="GO" id="GO:0044773">
    <property type="term" value="P:mitotic DNA damage checkpoint signaling"/>
    <property type="evidence" value="ECO:0007669"/>
    <property type="project" value="TreeGrafter"/>
</dbReference>
<evidence type="ECO:0000313" key="2">
    <source>
        <dbReference type="EMBL" id="KAK8751978.1"/>
    </source>
</evidence>
<evidence type="ECO:0000259" key="1">
    <source>
        <dbReference type="PROSITE" id="PS50011"/>
    </source>
</evidence>
<dbReference type="PANTHER" id="PTHR44167">
    <property type="entry name" value="OVARIAN-SPECIFIC SERINE/THREONINE-PROTEIN KINASE LOK-RELATED"/>
    <property type="match status" value="1"/>
</dbReference>
<dbReference type="GO" id="GO:0004674">
    <property type="term" value="F:protein serine/threonine kinase activity"/>
    <property type="evidence" value="ECO:0007669"/>
    <property type="project" value="TreeGrafter"/>
</dbReference>
<reference evidence="2 3" key="1">
    <citation type="journal article" date="2024" name="BMC Genomics">
        <title>Genome assembly of redclaw crayfish (Cherax quadricarinatus) provides insights into its immune adaptation and hypoxia tolerance.</title>
        <authorList>
            <person name="Liu Z."/>
            <person name="Zheng J."/>
            <person name="Li H."/>
            <person name="Fang K."/>
            <person name="Wang S."/>
            <person name="He J."/>
            <person name="Zhou D."/>
            <person name="Weng S."/>
            <person name="Chi M."/>
            <person name="Gu Z."/>
            <person name="He J."/>
            <person name="Li F."/>
            <person name="Wang M."/>
        </authorList>
    </citation>
    <scope>NUCLEOTIDE SEQUENCE [LARGE SCALE GENOMIC DNA]</scope>
    <source>
        <strain evidence="2">ZL_2023a</strain>
    </source>
</reference>
<evidence type="ECO:0000313" key="3">
    <source>
        <dbReference type="Proteomes" id="UP001445076"/>
    </source>
</evidence>
<keyword evidence="3" id="KW-1185">Reference proteome</keyword>
<sequence>MVTMYAGQTLGKYYLNMVSSGASLRERRETVRKIMLNLHKTVVEVISRGYVNNDIKEDNICVCQNTGKVTLIDFGLATKVGEAMNTSMFAENHFWFAPEVRQGKPCTEASEVFSLGALWNTFPKTIFSKKVNEWI</sequence>
<dbReference type="InterPro" id="IPR011009">
    <property type="entry name" value="Kinase-like_dom_sf"/>
</dbReference>
<gene>
    <name evidence="2" type="ORF">OTU49_011423</name>
</gene>
<dbReference type="SUPFAM" id="SSF56112">
    <property type="entry name" value="Protein kinase-like (PK-like)"/>
    <property type="match status" value="1"/>
</dbReference>
<name>A0AAW0Y555_CHEQU</name>